<dbReference type="InterPro" id="IPR052930">
    <property type="entry name" value="TA_antitoxin_MntA"/>
</dbReference>
<evidence type="ECO:0000313" key="2">
    <source>
        <dbReference type="EMBL" id="OGE80303.1"/>
    </source>
</evidence>
<dbReference type="STRING" id="1817822.A2826_02375"/>
<dbReference type="InterPro" id="IPR041633">
    <property type="entry name" value="Polbeta"/>
</dbReference>
<name>A0A1F5NRQ0_9BACT</name>
<dbReference type="AlphaFoldDB" id="A0A1F5NRQ0"/>
<evidence type="ECO:0000313" key="3">
    <source>
        <dbReference type="Proteomes" id="UP000177912"/>
    </source>
</evidence>
<dbReference type="PANTHER" id="PTHR43852">
    <property type="entry name" value="NUCLEOTIDYLTRANSFERASE"/>
    <property type="match status" value="1"/>
</dbReference>
<dbReference type="EMBL" id="MFEI01000035">
    <property type="protein sequence ID" value="OGE80303.1"/>
    <property type="molecule type" value="Genomic_DNA"/>
</dbReference>
<organism evidence="2 3">
    <name type="scientific">Candidatus Doudnabacteria bacterium RIFCSPHIGHO2_01_FULL_43_23</name>
    <dbReference type="NCBI Taxonomy" id="1817822"/>
    <lineage>
        <taxon>Bacteria</taxon>
        <taxon>Candidatus Doudnaibacteriota</taxon>
    </lineage>
</organism>
<sequence length="145" mass="16811">MNKIQLSKLKKSLTRALYDQPVSFAYVYGSRLTGKIHQESDLDIALVFSGVDETNDEELLLEALKAINKELAVPTEKLDVQNFKRLPLTVKFRVIRDGLPLYIKDLKIHRELISKTLSEYYDEKPFFQEATKAFLKRSALQYDKN</sequence>
<dbReference type="CDD" id="cd05403">
    <property type="entry name" value="NT_KNTase_like"/>
    <property type="match status" value="1"/>
</dbReference>
<feature type="domain" description="Polymerase beta nucleotidyltransferase" evidence="1">
    <location>
        <begin position="19"/>
        <end position="105"/>
    </location>
</feature>
<dbReference type="Proteomes" id="UP000177912">
    <property type="component" value="Unassembled WGS sequence"/>
</dbReference>
<gene>
    <name evidence="2" type="ORF">A2826_02375</name>
</gene>
<dbReference type="Pfam" id="PF18765">
    <property type="entry name" value="Polbeta"/>
    <property type="match status" value="1"/>
</dbReference>
<accession>A0A1F5NRQ0</accession>
<proteinExistence type="predicted"/>
<dbReference type="Gene3D" id="3.30.460.10">
    <property type="entry name" value="Beta Polymerase, domain 2"/>
    <property type="match status" value="1"/>
</dbReference>
<protein>
    <recommendedName>
        <fullName evidence="1">Polymerase beta nucleotidyltransferase domain-containing protein</fullName>
    </recommendedName>
</protein>
<dbReference type="PANTHER" id="PTHR43852:SF4">
    <property type="entry name" value="NUCLEOTIDYLTRANSFERASE"/>
    <property type="match status" value="1"/>
</dbReference>
<dbReference type="NCBIfam" id="NF047752">
    <property type="entry name" value="MntA_antitoxin"/>
    <property type="match status" value="1"/>
</dbReference>
<evidence type="ECO:0000259" key="1">
    <source>
        <dbReference type="Pfam" id="PF18765"/>
    </source>
</evidence>
<dbReference type="SUPFAM" id="SSF81301">
    <property type="entry name" value="Nucleotidyltransferase"/>
    <property type="match status" value="1"/>
</dbReference>
<reference evidence="2 3" key="1">
    <citation type="journal article" date="2016" name="Nat. Commun.">
        <title>Thousands of microbial genomes shed light on interconnected biogeochemical processes in an aquifer system.</title>
        <authorList>
            <person name="Anantharaman K."/>
            <person name="Brown C.T."/>
            <person name="Hug L.A."/>
            <person name="Sharon I."/>
            <person name="Castelle C.J."/>
            <person name="Probst A.J."/>
            <person name="Thomas B.C."/>
            <person name="Singh A."/>
            <person name="Wilkins M.J."/>
            <person name="Karaoz U."/>
            <person name="Brodie E.L."/>
            <person name="Williams K.H."/>
            <person name="Hubbard S.S."/>
            <person name="Banfield J.F."/>
        </authorList>
    </citation>
    <scope>NUCLEOTIDE SEQUENCE [LARGE SCALE GENOMIC DNA]</scope>
</reference>
<comment type="caution">
    <text evidence="2">The sequence shown here is derived from an EMBL/GenBank/DDBJ whole genome shotgun (WGS) entry which is preliminary data.</text>
</comment>
<dbReference type="InterPro" id="IPR043519">
    <property type="entry name" value="NT_sf"/>
</dbReference>